<feature type="compositionally biased region" description="Acidic residues" evidence="2">
    <location>
        <begin position="399"/>
        <end position="412"/>
    </location>
</feature>
<dbReference type="Proteomes" id="UP000252519">
    <property type="component" value="Unassembled WGS sequence"/>
</dbReference>
<feature type="compositionally biased region" description="Polar residues" evidence="2">
    <location>
        <begin position="295"/>
        <end position="305"/>
    </location>
</feature>
<evidence type="ECO:0000313" key="4">
    <source>
        <dbReference type="EMBL" id="RCN31763.1"/>
    </source>
</evidence>
<evidence type="ECO:0000256" key="2">
    <source>
        <dbReference type="SAM" id="MobiDB-lite"/>
    </source>
</evidence>
<evidence type="ECO:0000256" key="1">
    <source>
        <dbReference type="ARBA" id="ARBA00022737"/>
    </source>
</evidence>
<reference evidence="4 5" key="1">
    <citation type="submission" date="2014-10" db="EMBL/GenBank/DDBJ databases">
        <title>Draft genome of the hookworm Ancylostoma caninum.</title>
        <authorList>
            <person name="Mitreva M."/>
        </authorList>
    </citation>
    <scope>NUCLEOTIDE SEQUENCE [LARGE SCALE GENOMIC DNA]</scope>
    <source>
        <strain evidence="4 5">Baltimore</strain>
    </source>
</reference>
<dbReference type="EMBL" id="JOJR01001225">
    <property type="protein sequence ID" value="RCN31763.1"/>
    <property type="molecule type" value="Genomic_DNA"/>
</dbReference>
<dbReference type="PANTHER" id="PTHR24637">
    <property type="entry name" value="COLLAGEN"/>
    <property type="match status" value="1"/>
</dbReference>
<feature type="region of interest" description="Disordered" evidence="2">
    <location>
        <begin position="62"/>
        <end position="96"/>
    </location>
</feature>
<dbReference type="OrthoDB" id="5983381at2759"/>
<keyword evidence="3" id="KW-0812">Transmembrane</keyword>
<accession>A0A368FHY9</accession>
<evidence type="ECO:0000313" key="5">
    <source>
        <dbReference type="Proteomes" id="UP000252519"/>
    </source>
</evidence>
<feature type="region of interest" description="Disordered" evidence="2">
    <location>
        <begin position="384"/>
        <end position="446"/>
    </location>
</feature>
<keyword evidence="5" id="KW-1185">Reference proteome</keyword>
<evidence type="ECO:0000256" key="3">
    <source>
        <dbReference type="SAM" id="Phobius"/>
    </source>
</evidence>
<dbReference type="InterPro" id="IPR008160">
    <property type="entry name" value="Collagen"/>
</dbReference>
<keyword evidence="3" id="KW-1133">Transmembrane helix</keyword>
<feature type="compositionally biased region" description="Acidic residues" evidence="2">
    <location>
        <begin position="432"/>
        <end position="441"/>
    </location>
</feature>
<dbReference type="GO" id="GO:0005581">
    <property type="term" value="C:collagen trimer"/>
    <property type="evidence" value="ECO:0007669"/>
    <property type="project" value="UniProtKB-KW"/>
</dbReference>
<comment type="caution">
    <text evidence="4">The sequence shown here is derived from an EMBL/GenBank/DDBJ whole genome shotgun (WGS) entry which is preliminary data.</text>
</comment>
<gene>
    <name evidence="4" type="ORF">ANCCAN_22449</name>
</gene>
<keyword evidence="1" id="KW-0677">Repeat</keyword>
<organism evidence="4 5">
    <name type="scientific">Ancylostoma caninum</name>
    <name type="common">Dog hookworm</name>
    <dbReference type="NCBI Taxonomy" id="29170"/>
    <lineage>
        <taxon>Eukaryota</taxon>
        <taxon>Metazoa</taxon>
        <taxon>Ecdysozoa</taxon>
        <taxon>Nematoda</taxon>
        <taxon>Chromadorea</taxon>
        <taxon>Rhabditida</taxon>
        <taxon>Rhabditina</taxon>
        <taxon>Rhabditomorpha</taxon>
        <taxon>Strongyloidea</taxon>
        <taxon>Ancylostomatidae</taxon>
        <taxon>Ancylostomatinae</taxon>
        <taxon>Ancylostoma</taxon>
    </lineage>
</organism>
<dbReference type="AlphaFoldDB" id="A0A368FHY9"/>
<name>A0A368FHY9_ANCCA</name>
<feature type="compositionally biased region" description="Gly residues" evidence="2">
    <location>
        <begin position="164"/>
        <end position="184"/>
    </location>
</feature>
<keyword evidence="3" id="KW-0472">Membrane</keyword>
<feature type="region of interest" description="Disordered" evidence="2">
    <location>
        <begin position="114"/>
        <end position="245"/>
    </location>
</feature>
<dbReference type="STRING" id="29170.A0A368FHY9"/>
<feature type="region of interest" description="Disordered" evidence="2">
    <location>
        <begin position="261"/>
        <end position="308"/>
    </location>
</feature>
<protein>
    <submittedName>
        <fullName evidence="4">Collagen triple helix repeat protein</fullName>
    </submittedName>
</protein>
<dbReference type="PANTHER" id="PTHR24637:SF421">
    <property type="entry name" value="CUTICLE COLLAGEN DPY-2"/>
    <property type="match status" value="1"/>
</dbReference>
<proteinExistence type="predicted"/>
<dbReference type="Pfam" id="PF01391">
    <property type="entry name" value="Collagen"/>
    <property type="match status" value="1"/>
</dbReference>
<dbReference type="Gene3D" id="1.20.5.320">
    <property type="entry name" value="6-Phosphogluconate Dehydrogenase, domain 3"/>
    <property type="match status" value="1"/>
</dbReference>
<feature type="compositionally biased region" description="Pro residues" evidence="2">
    <location>
        <begin position="73"/>
        <end position="82"/>
    </location>
</feature>
<keyword evidence="4" id="KW-0176">Collagen</keyword>
<sequence length="463" mass="48558">MWFYYAGYLTLTLSTFTVIVQLAYMPLIVKRVENSRDAVLQSIRGFKILERDITGLMKSSTRERRAVVCAPPRRGPPGPPGKDGPAGDDGPTGKRGVDARDILAEQEEKCIICPAGKMGPEGPPGERGLPGEKGLKGSPGIPAVDGIDGEIGPEGDIGPPGLPGNPGGRGAAGRPAQGGVGKPGPKGADGPVGRAGAQGPRGKRNYIYGPPGPPGQPGPNGLDGINGNVGDRGPKGPPGEKGADAKFCPCPMELHIISEQKRKMPSKSDAFSQYGSSLAARPSSHMNRKEKITQNDEMGTTNKGISSAPEMSARPMQAGGMLPAGPHSNFIAGPPAHQEIRPPGERSMPQMIGAAPGTIPGTKVNRPDEATTTTIRRTTTISTTTPTTTTTVPSTTEATIEEQADTEPEDEKIDFPTPLGSAHASAQLSINDLEDTDDSEESTISTTTRRRFIYVTKKPRQYL</sequence>
<feature type="compositionally biased region" description="Low complexity" evidence="2">
    <location>
        <begin position="384"/>
        <end position="398"/>
    </location>
</feature>
<feature type="transmembrane region" description="Helical" evidence="3">
    <location>
        <begin position="6"/>
        <end position="27"/>
    </location>
</feature>